<accession>A0ABV6DK02</accession>
<reference evidence="2 3" key="1">
    <citation type="submission" date="2024-09" db="EMBL/GenBank/DDBJ databases">
        <authorList>
            <person name="Sun Q."/>
            <person name="Mori K."/>
        </authorList>
    </citation>
    <scope>NUCLEOTIDE SEQUENCE [LARGE SCALE GENOMIC DNA]</scope>
    <source>
        <strain evidence="2 3">CCM 7759</strain>
    </source>
</reference>
<dbReference type="PANTHER" id="PTHR43792:SF1">
    <property type="entry name" value="N-ACETYLTRANSFERASE DOMAIN-CONTAINING PROTEIN"/>
    <property type="match status" value="1"/>
</dbReference>
<proteinExistence type="predicted"/>
<sequence>MNGIETDRLRIREYTTEDLPSLHTLLSDRETMSFWPKPFDDQQCENWMIHRAIENYPTGFGRFAIELKETGTFIGDAGLLSLEIDGVLENDLGYIIHSRYWGRGFGYEAAEAVMKYGFEQLNLQRICANMPASHTASRKVAEKLGMKLEKQFSNSKNRGILTCLFVKEKVERI</sequence>
<evidence type="ECO:0000259" key="1">
    <source>
        <dbReference type="PROSITE" id="PS51186"/>
    </source>
</evidence>
<keyword evidence="2" id="KW-0012">Acyltransferase</keyword>
<dbReference type="RefSeq" id="WP_377470187.1">
    <property type="nucleotide sequence ID" value="NZ_JBHLWN010000043.1"/>
</dbReference>
<dbReference type="EMBL" id="JBHLWN010000043">
    <property type="protein sequence ID" value="MFC0212943.1"/>
    <property type="molecule type" value="Genomic_DNA"/>
</dbReference>
<dbReference type="Gene3D" id="3.40.630.30">
    <property type="match status" value="1"/>
</dbReference>
<dbReference type="InterPro" id="IPR016181">
    <property type="entry name" value="Acyl_CoA_acyltransferase"/>
</dbReference>
<comment type="caution">
    <text evidence="2">The sequence shown here is derived from an EMBL/GenBank/DDBJ whole genome shotgun (WGS) entry which is preliminary data.</text>
</comment>
<keyword evidence="2" id="KW-0808">Transferase</keyword>
<organism evidence="2 3">
    <name type="scientific">Paenibacillus chartarius</name>
    <dbReference type="NCBI Taxonomy" id="747481"/>
    <lineage>
        <taxon>Bacteria</taxon>
        <taxon>Bacillati</taxon>
        <taxon>Bacillota</taxon>
        <taxon>Bacilli</taxon>
        <taxon>Bacillales</taxon>
        <taxon>Paenibacillaceae</taxon>
        <taxon>Paenibacillus</taxon>
    </lineage>
</organism>
<dbReference type="EC" id="2.3.-.-" evidence="2"/>
<dbReference type="Proteomes" id="UP001589776">
    <property type="component" value="Unassembled WGS sequence"/>
</dbReference>
<evidence type="ECO:0000313" key="3">
    <source>
        <dbReference type="Proteomes" id="UP001589776"/>
    </source>
</evidence>
<name>A0ABV6DK02_9BACL</name>
<gene>
    <name evidence="2" type="ORF">ACFFK0_10845</name>
</gene>
<dbReference type="SUPFAM" id="SSF55729">
    <property type="entry name" value="Acyl-CoA N-acyltransferases (Nat)"/>
    <property type="match status" value="1"/>
</dbReference>
<dbReference type="Pfam" id="PF13302">
    <property type="entry name" value="Acetyltransf_3"/>
    <property type="match status" value="1"/>
</dbReference>
<keyword evidence="3" id="KW-1185">Reference proteome</keyword>
<dbReference type="InterPro" id="IPR000182">
    <property type="entry name" value="GNAT_dom"/>
</dbReference>
<protein>
    <submittedName>
        <fullName evidence="2">GNAT family N-acetyltransferase</fullName>
        <ecNumber evidence="2">2.3.-.-</ecNumber>
    </submittedName>
</protein>
<dbReference type="PROSITE" id="PS51186">
    <property type="entry name" value="GNAT"/>
    <property type="match status" value="1"/>
</dbReference>
<dbReference type="PANTHER" id="PTHR43792">
    <property type="entry name" value="GNAT FAMILY, PUTATIVE (AFU_ORTHOLOGUE AFUA_3G00765)-RELATED-RELATED"/>
    <property type="match status" value="1"/>
</dbReference>
<feature type="domain" description="N-acetyltransferase" evidence="1">
    <location>
        <begin position="9"/>
        <end position="167"/>
    </location>
</feature>
<dbReference type="InterPro" id="IPR051531">
    <property type="entry name" value="N-acetyltransferase"/>
</dbReference>
<evidence type="ECO:0000313" key="2">
    <source>
        <dbReference type="EMBL" id="MFC0212943.1"/>
    </source>
</evidence>
<dbReference type="GO" id="GO:0016746">
    <property type="term" value="F:acyltransferase activity"/>
    <property type="evidence" value="ECO:0007669"/>
    <property type="project" value="UniProtKB-KW"/>
</dbReference>